<dbReference type="Proteomes" id="UP000885417">
    <property type="component" value="Unassembled WGS sequence"/>
</dbReference>
<reference evidence="1" key="1">
    <citation type="submission" date="2018-10" db="EMBL/GenBank/DDBJ databases">
        <authorList>
            <consortium name="PulseNet: The National Subtyping Network for Foodborne Disease Surveillance"/>
            <person name="Tarr C.L."/>
            <person name="Trees E."/>
            <person name="Katz L.S."/>
            <person name="Carleton-Romer H.A."/>
            <person name="Stroika S."/>
            <person name="Kucerova Z."/>
            <person name="Roache K.F."/>
            <person name="Sabol A.L."/>
            <person name="Besser J."/>
            <person name="Gerner-Smidt P."/>
        </authorList>
    </citation>
    <scope>NUCLEOTIDE SEQUENCE [LARGE SCALE GENOMIC DNA]</scope>
    <source>
        <strain evidence="1">PNUSAS059279</strain>
    </source>
</reference>
<evidence type="ECO:0000313" key="1">
    <source>
        <dbReference type="EMBL" id="MFX64816.1"/>
    </source>
</evidence>
<name>A0A3J8TDR0_SALER</name>
<protein>
    <submittedName>
        <fullName evidence="1">Uncharacterized protein</fullName>
    </submittedName>
</protein>
<comment type="caution">
    <text evidence="1">The sequence shown here is derived from an EMBL/GenBank/DDBJ whole genome shotgun (WGS) entry which is preliminary data.</text>
</comment>
<sequence>MNLFERVDLSAIARAQQKETGRQLILYLQRHCGALLYRQAIDVESLKNFIPAAMQQANSQGYGVDTQFTFFIVSSFLLGTDWLQDPAFIPLRTLLTECDADSDNQLRLNHCLHERQRLDMMLPAMHDQTLIVLHMSAENLSSRTVLQHWQAIARLRGIENIQLLTELYFCYYADFCQFFGLADKTEEIRKRAQGKTPAFLYRELSWEDALHFIDDLTFRQRYQFLLHFHLALSFGRFWRINPLHKQLRQAMKTADDTGRAAALIDFLRMYQQRLAENIKDGV</sequence>
<organism evidence="1">
    <name type="scientific">Salmonella enterica</name>
    <name type="common">Salmonella choleraesuis</name>
    <dbReference type="NCBI Taxonomy" id="28901"/>
    <lineage>
        <taxon>Bacteria</taxon>
        <taxon>Pseudomonadati</taxon>
        <taxon>Pseudomonadota</taxon>
        <taxon>Gammaproteobacteria</taxon>
        <taxon>Enterobacterales</taxon>
        <taxon>Enterobacteriaceae</taxon>
        <taxon>Salmonella</taxon>
    </lineage>
</organism>
<gene>
    <name evidence="1" type="ORF">ED173_18220</name>
</gene>
<dbReference type="EMBL" id="RNGN01000077">
    <property type="protein sequence ID" value="MFX64816.1"/>
    <property type="molecule type" value="Genomic_DNA"/>
</dbReference>
<dbReference type="AlphaFoldDB" id="A0A3J8TDR0"/>
<accession>A0A3J8TDR0</accession>
<proteinExistence type="predicted"/>